<dbReference type="Proteomes" id="UP000295573">
    <property type="component" value="Unassembled WGS sequence"/>
</dbReference>
<reference evidence="5 6" key="1">
    <citation type="journal article" date="2015" name="Stand. Genomic Sci.">
        <title>Genomic Encyclopedia of Bacterial and Archaeal Type Strains, Phase III: the genomes of soil and plant-associated and newly described type strains.</title>
        <authorList>
            <person name="Whitman W.B."/>
            <person name="Woyke T."/>
            <person name="Klenk H.P."/>
            <person name="Zhou Y."/>
            <person name="Lilburn T.G."/>
            <person name="Beck B.J."/>
            <person name="De Vos P."/>
            <person name="Vandamme P."/>
            <person name="Eisen J.A."/>
            <person name="Garrity G."/>
            <person name="Hugenholtz P."/>
            <person name="Kyrpides N.C."/>
        </authorList>
    </citation>
    <scope>NUCLEOTIDE SEQUENCE [LARGE SCALE GENOMIC DNA]</scope>
    <source>
        <strain evidence="5 6">VKM Ac-2541</strain>
    </source>
</reference>
<dbReference type="InterPro" id="IPR017927">
    <property type="entry name" value="FAD-bd_FR_type"/>
</dbReference>
<dbReference type="Gene3D" id="2.40.30.10">
    <property type="entry name" value="Translation factors"/>
    <property type="match status" value="1"/>
</dbReference>
<evidence type="ECO:0000256" key="3">
    <source>
        <dbReference type="ARBA" id="ARBA00023014"/>
    </source>
</evidence>
<dbReference type="SUPFAM" id="SSF52343">
    <property type="entry name" value="Ferredoxin reductase-like, C-terminal NADP-linked domain"/>
    <property type="match status" value="1"/>
</dbReference>
<dbReference type="Pfam" id="PF00970">
    <property type="entry name" value="FAD_binding_6"/>
    <property type="match status" value="1"/>
</dbReference>
<dbReference type="EMBL" id="SLWR01000001">
    <property type="protein sequence ID" value="TCO51473.1"/>
    <property type="molecule type" value="Genomic_DNA"/>
</dbReference>
<evidence type="ECO:0000259" key="4">
    <source>
        <dbReference type="PROSITE" id="PS51384"/>
    </source>
</evidence>
<dbReference type="PANTHER" id="PTHR47354:SF5">
    <property type="entry name" value="PROTEIN RFBI"/>
    <property type="match status" value="1"/>
</dbReference>
<dbReference type="InterPro" id="IPR017938">
    <property type="entry name" value="Riboflavin_synthase-like_b-brl"/>
</dbReference>
<sequence>MERTAIRRRLTWQVATVVDVRRETSTARTLVLQVPEWPGHVAGQHLDVRLTAPDGYRASRSYSIASAWTGDTIELTVEQVPDGEVSPYLVEVLNVGDPLEIRGPVGGWFVWKPEQPGPVQLIGGGSGVVPLMAMLRAHSAAASTAPVRLLYSVRRPASVIYADELKKLAMADNVGVRLRYTREAPAPEEQVGRVDAELLDHVAFEPSVSPTTYVCGPTPFVEAVADLLVAAGHDPATVRTERFGPTGGPR</sequence>
<dbReference type="PROSITE" id="PS51384">
    <property type="entry name" value="FAD_FR"/>
    <property type="match status" value="1"/>
</dbReference>
<comment type="caution">
    <text evidence="5">The sequence shown here is derived from an EMBL/GenBank/DDBJ whole genome shotgun (WGS) entry which is preliminary data.</text>
</comment>
<dbReference type="Gene3D" id="3.40.50.80">
    <property type="entry name" value="Nucleotide-binding domain of ferredoxin-NADP reductase (FNR) module"/>
    <property type="match status" value="1"/>
</dbReference>
<evidence type="ECO:0000256" key="1">
    <source>
        <dbReference type="ARBA" id="ARBA00001974"/>
    </source>
</evidence>
<protein>
    <submittedName>
        <fullName evidence="5">Ferredoxin-NADP reductase</fullName>
    </submittedName>
</protein>
<proteinExistence type="predicted"/>
<dbReference type="RefSeq" id="WP_132143353.1">
    <property type="nucleotide sequence ID" value="NZ_SLWR01000001.1"/>
</dbReference>
<feature type="domain" description="FAD-binding FR-type" evidence="4">
    <location>
        <begin position="10"/>
        <end position="111"/>
    </location>
</feature>
<gene>
    <name evidence="5" type="ORF">EV646_101464</name>
</gene>
<dbReference type="SUPFAM" id="SSF63380">
    <property type="entry name" value="Riboflavin synthase domain-like"/>
    <property type="match status" value="1"/>
</dbReference>
<keyword evidence="6" id="KW-1185">Reference proteome</keyword>
<evidence type="ECO:0000313" key="5">
    <source>
        <dbReference type="EMBL" id="TCO51473.1"/>
    </source>
</evidence>
<dbReference type="PRINTS" id="PR00406">
    <property type="entry name" value="CYTB5RDTASE"/>
</dbReference>
<dbReference type="GO" id="GO:0051537">
    <property type="term" value="F:2 iron, 2 sulfur cluster binding"/>
    <property type="evidence" value="ECO:0007669"/>
    <property type="project" value="UniProtKB-KW"/>
</dbReference>
<keyword evidence="3" id="KW-0411">Iron-sulfur</keyword>
<accession>A0A4R2IZZ7</accession>
<evidence type="ECO:0000256" key="2">
    <source>
        <dbReference type="ARBA" id="ARBA00022714"/>
    </source>
</evidence>
<dbReference type="InterPro" id="IPR001433">
    <property type="entry name" value="OxRdtase_FAD/NAD-bd"/>
</dbReference>
<name>A0A4R2IZZ7_9ACTN</name>
<dbReference type="InterPro" id="IPR050415">
    <property type="entry name" value="MRET"/>
</dbReference>
<keyword evidence="2" id="KW-0001">2Fe-2S</keyword>
<dbReference type="AlphaFoldDB" id="A0A4R2IZZ7"/>
<dbReference type="Pfam" id="PF00175">
    <property type="entry name" value="NAD_binding_1"/>
    <property type="match status" value="1"/>
</dbReference>
<dbReference type="PANTHER" id="PTHR47354">
    <property type="entry name" value="NADH OXIDOREDUCTASE HCR"/>
    <property type="match status" value="1"/>
</dbReference>
<dbReference type="OrthoDB" id="5179582at2"/>
<dbReference type="InterPro" id="IPR008333">
    <property type="entry name" value="Cbr1-like_FAD-bd_dom"/>
</dbReference>
<dbReference type="GO" id="GO:0016491">
    <property type="term" value="F:oxidoreductase activity"/>
    <property type="evidence" value="ECO:0007669"/>
    <property type="project" value="InterPro"/>
</dbReference>
<comment type="cofactor">
    <cofactor evidence="1">
        <name>FAD</name>
        <dbReference type="ChEBI" id="CHEBI:57692"/>
    </cofactor>
</comment>
<keyword evidence="2" id="KW-0408">Iron</keyword>
<dbReference type="CDD" id="cd06217">
    <property type="entry name" value="FNR_iron_sulfur_binding_3"/>
    <property type="match status" value="1"/>
</dbReference>
<dbReference type="InterPro" id="IPR039261">
    <property type="entry name" value="FNR_nucleotide-bd"/>
</dbReference>
<organism evidence="5 6">
    <name type="scientific">Kribbella antiqua</name>
    <dbReference type="NCBI Taxonomy" id="2512217"/>
    <lineage>
        <taxon>Bacteria</taxon>
        <taxon>Bacillati</taxon>
        <taxon>Actinomycetota</taxon>
        <taxon>Actinomycetes</taxon>
        <taxon>Propionibacteriales</taxon>
        <taxon>Kribbellaceae</taxon>
        <taxon>Kribbella</taxon>
    </lineage>
</organism>
<keyword evidence="2" id="KW-0479">Metal-binding</keyword>
<evidence type="ECO:0000313" key="6">
    <source>
        <dbReference type="Proteomes" id="UP000295573"/>
    </source>
</evidence>